<dbReference type="AlphaFoldDB" id="A0A1F5EAH9"/>
<gene>
    <name evidence="1" type="ORF">A3A71_04290</name>
</gene>
<accession>A0A1F5EAH9</accession>
<organism evidence="1 2">
    <name type="scientific">Candidatus Berkelbacteria bacterium RIFCSPLOWO2_01_FULL_50_28</name>
    <dbReference type="NCBI Taxonomy" id="1797471"/>
    <lineage>
        <taxon>Bacteria</taxon>
        <taxon>Candidatus Berkelbacteria</taxon>
    </lineage>
</organism>
<comment type="caution">
    <text evidence="1">The sequence shown here is derived from an EMBL/GenBank/DDBJ whole genome shotgun (WGS) entry which is preliminary data.</text>
</comment>
<dbReference type="InterPro" id="IPR009389">
    <property type="entry name" value="DUF1045"/>
</dbReference>
<dbReference type="Gene3D" id="3.90.1140.10">
    <property type="entry name" value="Cyclic phosphodiesterase"/>
    <property type="match status" value="1"/>
</dbReference>
<dbReference type="Pfam" id="PF06299">
    <property type="entry name" value="DUF1045"/>
    <property type="match status" value="1"/>
</dbReference>
<dbReference type="Proteomes" id="UP000177481">
    <property type="component" value="Unassembled WGS sequence"/>
</dbReference>
<dbReference type="STRING" id="1797471.A3A71_04290"/>
<evidence type="ECO:0008006" key="3">
    <source>
        <dbReference type="Google" id="ProtNLM"/>
    </source>
</evidence>
<reference evidence="1 2" key="1">
    <citation type="journal article" date="2016" name="Nat. Commun.">
        <title>Thousands of microbial genomes shed light on interconnected biogeochemical processes in an aquifer system.</title>
        <authorList>
            <person name="Anantharaman K."/>
            <person name="Brown C.T."/>
            <person name="Hug L.A."/>
            <person name="Sharon I."/>
            <person name="Castelle C.J."/>
            <person name="Probst A.J."/>
            <person name="Thomas B.C."/>
            <person name="Singh A."/>
            <person name="Wilkins M.J."/>
            <person name="Karaoz U."/>
            <person name="Brodie E.L."/>
            <person name="Williams K.H."/>
            <person name="Hubbard S.S."/>
            <person name="Banfield J.F."/>
        </authorList>
    </citation>
    <scope>NUCLEOTIDE SEQUENCE [LARGE SCALE GENOMIC DNA]</scope>
</reference>
<protein>
    <recommendedName>
        <fullName evidence="3">2'-5' RNA ligase</fullName>
    </recommendedName>
</protein>
<name>A0A1F5EAH9_9BACT</name>
<evidence type="ECO:0000313" key="2">
    <source>
        <dbReference type="Proteomes" id="UP000177481"/>
    </source>
</evidence>
<dbReference type="SUPFAM" id="SSF55144">
    <property type="entry name" value="LigT-like"/>
    <property type="match status" value="1"/>
</dbReference>
<dbReference type="InterPro" id="IPR009097">
    <property type="entry name" value="Cyclic_Pdiesterase"/>
</dbReference>
<dbReference type="EMBL" id="MEZX01000003">
    <property type="protein sequence ID" value="OGD64351.1"/>
    <property type="molecule type" value="Genomic_DNA"/>
</dbReference>
<sequence length="207" mass="23571">MDSKPYDVALLPDDNIVDKSIELSQKLRNKGVRFTLDNELYFSHVSVYMLQLDNIGLEKATSLVQQLSAAVSEISGKANEYHYFEGYLDIEYEKSAEISFLQEEIVRLLNPIRDGLREKDKKRLVTADEITRSNITKYGYRSIGESFHPHLTFTRFINTHSQEEIMAALPDKAVFNGKFTGIGIFEIGDNGTCTKLVSERPLKKLRG</sequence>
<proteinExistence type="predicted"/>
<evidence type="ECO:0000313" key="1">
    <source>
        <dbReference type="EMBL" id="OGD64351.1"/>
    </source>
</evidence>